<dbReference type="Gene3D" id="3.30.1330.10">
    <property type="entry name" value="PurM-like, N-terminal domain"/>
    <property type="match status" value="1"/>
</dbReference>
<dbReference type="EMBL" id="AZAC01000014">
    <property type="protein sequence ID" value="KIX13600.1"/>
    <property type="molecule type" value="Genomic_DNA"/>
</dbReference>
<dbReference type="GO" id="GO:0004637">
    <property type="term" value="F:phosphoribosylamine-glycine ligase activity"/>
    <property type="evidence" value="ECO:0007669"/>
    <property type="project" value="TreeGrafter"/>
</dbReference>
<dbReference type="PANTHER" id="PTHR10520:SF12">
    <property type="entry name" value="TRIFUNCTIONAL PURINE BIOSYNTHETIC PROTEIN ADENOSINE-3"/>
    <property type="match status" value="1"/>
</dbReference>
<dbReference type="InParanoid" id="A0A0D2JVJ5"/>
<dbReference type="InterPro" id="IPR016188">
    <property type="entry name" value="PurM-like_N"/>
</dbReference>
<evidence type="ECO:0000259" key="16">
    <source>
        <dbReference type="Pfam" id="PF00586"/>
    </source>
</evidence>
<comment type="caution">
    <text evidence="18">The sequence shown here is derived from an EMBL/GenBank/DDBJ whole genome shotgun (WGS) entry which is preliminary data.</text>
</comment>
<evidence type="ECO:0000256" key="7">
    <source>
        <dbReference type="ARBA" id="ARBA00022598"/>
    </source>
</evidence>
<dbReference type="GO" id="GO:0006189">
    <property type="term" value="P:'de novo' IMP biosynthetic process"/>
    <property type="evidence" value="ECO:0007669"/>
    <property type="project" value="UniProtKB-UniRule"/>
</dbReference>
<keyword evidence="6 15" id="KW-0963">Cytoplasm</keyword>
<organism evidence="18 19">
    <name type="scientific">Dethiosulfatarculus sandiegensis</name>
    <dbReference type="NCBI Taxonomy" id="1429043"/>
    <lineage>
        <taxon>Bacteria</taxon>
        <taxon>Pseudomonadati</taxon>
        <taxon>Thermodesulfobacteriota</taxon>
        <taxon>Desulfarculia</taxon>
        <taxon>Desulfarculales</taxon>
        <taxon>Desulfarculaceae</taxon>
        <taxon>Dethiosulfatarculus</taxon>
    </lineage>
</organism>
<evidence type="ECO:0000259" key="17">
    <source>
        <dbReference type="Pfam" id="PF02769"/>
    </source>
</evidence>
<evidence type="ECO:0000256" key="11">
    <source>
        <dbReference type="ARBA" id="ARBA00031908"/>
    </source>
</evidence>
<dbReference type="STRING" id="1429043.X474_11190"/>
<dbReference type="GO" id="GO:0046084">
    <property type="term" value="P:adenine biosynthetic process"/>
    <property type="evidence" value="ECO:0007669"/>
    <property type="project" value="TreeGrafter"/>
</dbReference>
<evidence type="ECO:0000313" key="18">
    <source>
        <dbReference type="EMBL" id="KIX13600.1"/>
    </source>
</evidence>
<comment type="catalytic activity">
    <reaction evidence="14 15">
        <text>2-formamido-N(1)-(5-O-phospho-beta-D-ribosyl)acetamidine + ATP = 5-amino-1-(5-phospho-beta-D-ribosyl)imidazole + ADP + phosphate + H(+)</text>
        <dbReference type="Rhea" id="RHEA:23032"/>
        <dbReference type="ChEBI" id="CHEBI:15378"/>
        <dbReference type="ChEBI" id="CHEBI:30616"/>
        <dbReference type="ChEBI" id="CHEBI:43474"/>
        <dbReference type="ChEBI" id="CHEBI:137981"/>
        <dbReference type="ChEBI" id="CHEBI:147287"/>
        <dbReference type="ChEBI" id="CHEBI:456216"/>
        <dbReference type="EC" id="6.3.3.1"/>
    </reaction>
</comment>
<reference evidence="18 19" key="1">
    <citation type="submission" date="2013-11" db="EMBL/GenBank/DDBJ databases">
        <title>Metagenomic analysis of a methanogenic consortium involved in long chain n-alkane degradation.</title>
        <authorList>
            <person name="Davidova I.A."/>
            <person name="Callaghan A.V."/>
            <person name="Wawrik B."/>
            <person name="Pruitt S."/>
            <person name="Marks C."/>
            <person name="Duncan K.E."/>
            <person name="Suflita J.M."/>
        </authorList>
    </citation>
    <scope>NUCLEOTIDE SEQUENCE [LARGE SCALE GENOMIC DNA]</scope>
    <source>
        <strain evidence="18 19">SPR</strain>
    </source>
</reference>
<dbReference type="SUPFAM" id="SSF56042">
    <property type="entry name" value="PurM C-terminal domain-like"/>
    <property type="match status" value="1"/>
</dbReference>
<keyword evidence="19" id="KW-1185">Reference proteome</keyword>
<dbReference type="CDD" id="cd02196">
    <property type="entry name" value="PurM"/>
    <property type="match status" value="1"/>
</dbReference>
<evidence type="ECO:0000256" key="3">
    <source>
        <dbReference type="ARBA" id="ARBA00010280"/>
    </source>
</evidence>
<dbReference type="AlphaFoldDB" id="A0A0D2JVJ5"/>
<evidence type="ECO:0000313" key="19">
    <source>
        <dbReference type="Proteomes" id="UP000032233"/>
    </source>
</evidence>
<proteinExistence type="inferred from homology"/>
<dbReference type="NCBIfam" id="TIGR00878">
    <property type="entry name" value="purM"/>
    <property type="match status" value="1"/>
</dbReference>
<evidence type="ECO:0000256" key="10">
    <source>
        <dbReference type="ARBA" id="ARBA00022840"/>
    </source>
</evidence>
<evidence type="ECO:0000256" key="12">
    <source>
        <dbReference type="ARBA" id="ARBA00032931"/>
    </source>
</evidence>
<dbReference type="FunCoup" id="A0A0D2JVJ5">
    <property type="interactions" value="538"/>
</dbReference>
<evidence type="ECO:0000256" key="9">
    <source>
        <dbReference type="ARBA" id="ARBA00022755"/>
    </source>
</evidence>
<dbReference type="Pfam" id="PF00586">
    <property type="entry name" value="AIRS"/>
    <property type="match status" value="1"/>
</dbReference>
<keyword evidence="7 15" id="KW-0436">Ligase</keyword>
<protein>
    <recommendedName>
        <fullName evidence="5 15">Phosphoribosylformylglycinamidine cyclo-ligase</fullName>
        <ecNumber evidence="4 15">6.3.3.1</ecNumber>
    </recommendedName>
    <alternativeName>
        <fullName evidence="12 15">AIR synthase</fullName>
    </alternativeName>
    <alternativeName>
        <fullName evidence="13 15">AIRS</fullName>
    </alternativeName>
    <alternativeName>
        <fullName evidence="11 15">Phosphoribosyl-aminoimidazole synthetase</fullName>
    </alternativeName>
</protein>
<evidence type="ECO:0000256" key="8">
    <source>
        <dbReference type="ARBA" id="ARBA00022741"/>
    </source>
</evidence>
<evidence type="ECO:0000256" key="5">
    <source>
        <dbReference type="ARBA" id="ARBA00020367"/>
    </source>
</evidence>
<evidence type="ECO:0000256" key="4">
    <source>
        <dbReference type="ARBA" id="ARBA00013047"/>
    </source>
</evidence>
<feature type="domain" description="PurM-like N-terminal" evidence="16">
    <location>
        <begin position="59"/>
        <end position="164"/>
    </location>
</feature>
<dbReference type="RefSeq" id="WP_044349044.1">
    <property type="nucleotide sequence ID" value="NZ_AZAC01000014.1"/>
</dbReference>
<dbReference type="FunFam" id="3.30.1330.10:FF:000001">
    <property type="entry name" value="Phosphoribosylformylglycinamidine cyclo-ligase"/>
    <property type="match status" value="1"/>
</dbReference>
<gene>
    <name evidence="15" type="primary">purM</name>
    <name evidence="18" type="ORF">X474_11190</name>
</gene>
<comment type="subcellular location">
    <subcellularLocation>
        <location evidence="1 15">Cytoplasm</location>
    </subcellularLocation>
</comment>
<dbReference type="InterPro" id="IPR036676">
    <property type="entry name" value="PurM-like_C_sf"/>
</dbReference>
<name>A0A0D2JVJ5_9BACT</name>
<dbReference type="GO" id="GO:0005829">
    <property type="term" value="C:cytosol"/>
    <property type="evidence" value="ECO:0007669"/>
    <property type="project" value="TreeGrafter"/>
</dbReference>
<dbReference type="InterPro" id="IPR004733">
    <property type="entry name" value="PurM_cligase"/>
</dbReference>
<dbReference type="SUPFAM" id="SSF55326">
    <property type="entry name" value="PurM N-terminal domain-like"/>
    <property type="match status" value="1"/>
</dbReference>
<dbReference type="OrthoDB" id="9777881at2"/>
<dbReference type="GO" id="GO:0005524">
    <property type="term" value="F:ATP binding"/>
    <property type="evidence" value="ECO:0007669"/>
    <property type="project" value="UniProtKB-KW"/>
</dbReference>
<dbReference type="Gene3D" id="3.90.650.10">
    <property type="entry name" value="PurM-like C-terminal domain"/>
    <property type="match status" value="1"/>
</dbReference>
<keyword evidence="9 15" id="KW-0658">Purine biosynthesis</keyword>
<accession>A0A0D2JVJ5</accession>
<dbReference type="EC" id="6.3.3.1" evidence="4 15"/>
<evidence type="ECO:0000256" key="14">
    <source>
        <dbReference type="ARBA" id="ARBA00049057"/>
    </source>
</evidence>
<dbReference type="PANTHER" id="PTHR10520">
    <property type="entry name" value="TRIFUNCTIONAL PURINE BIOSYNTHETIC PROTEIN ADENOSINE-3-RELATED"/>
    <property type="match status" value="1"/>
</dbReference>
<comment type="pathway">
    <text evidence="2 15">Purine metabolism; IMP biosynthesis via de novo pathway; 5-amino-1-(5-phospho-D-ribosyl)imidazole from N(2)-formyl-N(1)-(5-phospho-D-ribosyl)glycinamide: step 2/2.</text>
</comment>
<evidence type="ECO:0000256" key="1">
    <source>
        <dbReference type="ARBA" id="ARBA00004496"/>
    </source>
</evidence>
<dbReference type="InterPro" id="IPR010918">
    <property type="entry name" value="PurM-like_C_dom"/>
</dbReference>
<evidence type="ECO:0000256" key="6">
    <source>
        <dbReference type="ARBA" id="ARBA00022490"/>
    </source>
</evidence>
<dbReference type="PATRIC" id="fig|1429043.3.peg.2380"/>
<keyword evidence="8 15" id="KW-0547">Nucleotide-binding</keyword>
<dbReference type="HAMAP" id="MF_00741">
    <property type="entry name" value="AIRS"/>
    <property type="match status" value="1"/>
</dbReference>
<sequence length="348" mass="37415">MTQEDRYRKAGVDIEKGNQFVKNIGPLVQSTHNPSVLTGLGGFSGLFSLDSAKGMEEPVLVSATDGVGTKLRIAFLMDKHDTIGIDMVAMSVNDLVVCGAKPLFMLDYFATGKLKLGVAQEVLEGIVEGCRQADSALIGGETAEMPDSYPDGEYDLAGFAVGIVDKPKILDPAKVPSKAALVGMASTGLHSNGYSLVRDIVFNQLGLKVDSKVDDLPRLVGEELIEPTQIYVKAALALLQNLDLHALAHITGGGLLENLPRVLPPSTKAVIKKDSWPRQPVFEFLQKAGKLTEREMFRTFNSGVGMVAVLPRDQAQKAIDLLAEMGQKAYLIGELVDNPQGTEQVEII</sequence>
<keyword evidence="10 15" id="KW-0067">ATP-binding</keyword>
<evidence type="ECO:0000256" key="13">
    <source>
        <dbReference type="ARBA" id="ARBA00033093"/>
    </source>
</evidence>
<feature type="domain" description="PurM-like C-terminal" evidence="17">
    <location>
        <begin position="180"/>
        <end position="344"/>
    </location>
</feature>
<dbReference type="UniPathway" id="UPA00074">
    <property type="reaction ID" value="UER00129"/>
</dbReference>
<dbReference type="Proteomes" id="UP000032233">
    <property type="component" value="Unassembled WGS sequence"/>
</dbReference>
<dbReference type="InterPro" id="IPR036921">
    <property type="entry name" value="PurM-like_N_sf"/>
</dbReference>
<dbReference type="GO" id="GO:0004641">
    <property type="term" value="F:phosphoribosylformylglycinamidine cyclo-ligase activity"/>
    <property type="evidence" value="ECO:0007669"/>
    <property type="project" value="UniProtKB-UniRule"/>
</dbReference>
<evidence type="ECO:0000256" key="15">
    <source>
        <dbReference type="HAMAP-Rule" id="MF_00741"/>
    </source>
</evidence>
<evidence type="ECO:0000256" key="2">
    <source>
        <dbReference type="ARBA" id="ARBA00004686"/>
    </source>
</evidence>
<comment type="similarity">
    <text evidence="3 15">Belongs to the AIR synthase family.</text>
</comment>
<dbReference type="FunFam" id="3.90.650.10:FF:000011">
    <property type="entry name" value="Phosphoribosylformylglycinamidine cyclo-ligase"/>
    <property type="match status" value="1"/>
</dbReference>
<dbReference type="Pfam" id="PF02769">
    <property type="entry name" value="AIRS_C"/>
    <property type="match status" value="1"/>
</dbReference>